<protein>
    <submittedName>
        <fullName evidence="1">Uncharacterized protein</fullName>
    </submittedName>
</protein>
<reference evidence="1" key="1">
    <citation type="submission" date="2024-05" db="EMBL/GenBank/DDBJ databases">
        <title>Metabacillus sp. nov., isolated from the rhizosphere soil of tomato plants.</title>
        <authorList>
            <person name="Ma R."/>
        </authorList>
    </citation>
    <scope>NUCLEOTIDE SEQUENCE</scope>
    <source>
        <strain evidence="1">DBTR6</strain>
    </source>
</reference>
<keyword evidence="2" id="KW-1185">Reference proteome</keyword>
<evidence type="ECO:0000313" key="2">
    <source>
        <dbReference type="Proteomes" id="UP001165287"/>
    </source>
</evidence>
<accession>A0ABS7UY19</accession>
<dbReference type="RefSeq" id="WP_224141648.1">
    <property type="nucleotide sequence ID" value="NZ_JAIQUM010000093.1"/>
</dbReference>
<comment type="caution">
    <text evidence="1">The sequence shown here is derived from an EMBL/GenBank/DDBJ whole genome shotgun (WGS) entry which is preliminary data.</text>
</comment>
<proteinExistence type="predicted"/>
<dbReference type="Proteomes" id="UP001165287">
    <property type="component" value="Unassembled WGS sequence"/>
</dbReference>
<gene>
    <name evidence="1" type="ORF">K9V48_24070</name>
</gene>
<evidence type="ECO:0000313" key="1">
    <source>
        <dbReference type="EMBL" id="MBZ5753217.1"/>
    </source>
</evidence>
<sequence>MIEAGDLELPTSRLNLALFSGGRTEQYVAKLTKYIGRTLPEFSGAKQIFALGGRTLQWAAVCPRIPSYLISILYN</sequence>
<organism evidence="1 2">
    <name type="scientific">Metabacillus rhizolycopersici</name>
    <dbReference type="NCBI Taxonomy" id="2875709"/>
    <lineage>
        <taxon>Bacteria</taxon>
        <taxon>Bacillati</taxon>
        <taxon>Bacillota</taxon>
        <taxon>Bacilli</taxon>
        <taxon>Bacillales</taxon>
        <taxon>Bacillaceae</taxon>
        <taxon>Metabacillus</taxon>
    </lineage>
</organism>
<dbReference type="EMBL" id="JAIQUM010000093">
    <property type="protein sequence ID" value="MBZ5753217.1"/>
    <property type="molecule type" value="Genomic_DNA"/>
</dbReference>
<name>A0ABS7UY19_9BACI</name>